<feature type="transmembrane region" description="Helical" evidence="7">
    <location>
        <begin position="215"/>
        <end position="241"/>
    </location>
</feature>
<name>A0A7W7QZ12_KITKI</name>
<dbReference type="AlphaFoldDB" id="A0A7W7QZ12"/>
<keyword evidence="4 7" id="KW-0812">Transmembrane</keyword>
<evidence type="ECO:0000256" key="5">
    <source>
        <dbReference type="ARBA" id="ARBA00022989"/>
    </source>
</evidence>
<dbReference type="GO" id="GO:0005886">
    <property type="term" value="C:plasma membrane"/>
    <property type="evidence" value="ECO:0007669"/>
    <property type="project" value="UniProtKB-SubCell"/>
</dbReference>
<proteinExistence type="predicted"/>
<dbReference type="InterPro" id="IPR036259">
    <property type="entry name" value="MFS_trans_sf"/>
</dbReference>
<feature type="transmembrane region" description="Helical" evidence="7">
    <location>
        <begin position="95"/>
        <end position="118"/>
    </location>
</feature>
<feature type="transmembrane region" description="Helical" evidence="7">
    <location>
        <begin position="350"/>
        <end position="369"/>
    </location>
</feature>
<organism evidence="8 9">
    <name type="scientific">Kitasatospora kifunensis</name>
    <name type="common">Streptomyces kifunensis</name>
    <dbReference type="NCBI Taxonomy" id="58351"/>
    <lineage>
        <taxon>Bacteria</taxon>
        <taxon>Bacillati</taxon>
        <taxon>Actinomycetota</taxon>
        <taxon>Actinomycetes</taxon>
        <taxon>Kitasatosporales</taxon>
        <taxon>Streptomycetaceae</taxon>
        <taxon>Kitasatospora</taxon>
    </lineage>
</organism>
<feature type="transmembrane region" description="Helical" evidence="7">
    <location>
        <begin position="279"/>
        <end position="300"/>
    </location>
</feature>
<dbReference type="InterPro" id="IPR050171">
    <property type="entry name" value="MFS_Transporters"/>
</dbReference>
<evidence type="ECO:0000256" key="1">
    <source>
        <dbReference type="ARBA" id="ARBA00004651"/>
    </source>
</evidence>
<evidence type="ECO:0000256" key="4">
    <source>
        <dbReference type="ARBA" id="ARBA00022692"/>
    </source>
</evidence>
<gene>
    <name evidence="8" type="ORF">FHR34_001425</name>
</gene>
<feature type="transmembrane region" description="Helical" evidence="7">
    <location>
        <begin position="247"/>
        <end position="267"/>
    </location>
</feature>
<protein>
    <submittedName>
        <fullName evidence="8">MFS family permease</fullName>
    </submittedName>
</protein>
<dbReference type="Gene3D" id="1.20.1250.20">
    <property type="entry name" value="MFS general substrate transporter like domains"/>
    <property type="match status" value="1"/>
</dbReference>
<comment type="caution">
    <text evidence="8">The sequence shown here is derived from an EMBL/GenBank/DDBJ whole genome shotgun (WGS) entry which is preliminary data.</text>
</comment>
<keyword evidence="3" id="KW-1003">Cell membrane</keyword>
<keyword evidence="9" id="KW-1185">Reference proteome</keyword>
<sequence length="422" mass="43288">MTPAWAERVPGLRPSPVRPVYLATLVANIGSGAWYTCLAIFAVRSVGLSPSQFGIGVTVAGIVGLLAGSPLGYLADRTGAREMLIGISLAQSAAALGYLLAGGFWSFLLVACCAVAGERAAPGIRIAVISGLTRDKERLSAISTTVVVAHIGAALGSALGALVLWADNRAGYLALVLLSSASFFGFALIVRGVPHVETLREKQIKRSVLVLRDKPFLIVTALSAVLALNWGMMGSGVPLWITQHTSAPAWTMGLLTTLNAVAIVSFQNRASRGGTSVAGAARLAVWCATALAVSCLLFAATFHGSGAWVIVLLLAAACAQVVGELLYVASAWGLSVGLAPPDAHGEYQGAFGTGPAAALMFAPALMTGLVVDGGVAGWFVLAGLFLLGGLPTVPVSRWALRSRPDPAPSGGPIPDLKEEQTS</sequence>
<keyword evidence="5 7" id="KW-1133">Transmembrane helix</keyword>
<feature type="transmembrane region" description="Helical" evidence="7">
    <location>
        <begin position="139"/>
        <end position="166"/>
    </location>
</feature>
<feature type="transmembrane region" description="Helical" evidence="7">
    <location>
        <begin position="20"/>
        <end position="41"/>
    </location>
</feature>
<evidence type="ECO:0000256" key="2">
    <source>
        <dbReference type="ARBA" id="ARBA00022448"/>
    </source>
</evidence>
<evidence type="ECO:0000313" key="8">
    <source>
        <dbReference type="EMBL" id="MBB4922432.1"/>
    </source>
</evidence>
<feature type="transmembrane region" description="Helical" evidence="7">
    <location>
        <begin position="53"/>
        <end position="75"/>
    </location>
</feature>
<reference evidence="8 9" key="1">
    <citation type="submission" date="2020-08" db="EMBL/GenBank/DDBJ databases">
        <title>Sequencing the genomes of 1000 actinobacteria strains.</title>
        <authorList>
            <person name="Klenk H.-P."/>
        </authorList>
    </citation>
    <scope>NUCLEOTIDE SEQUENCE [LARGE SCALE GENOMIC DNA]</scope>
    <source>
        <strain evidence="8 9">DSM 41654</strain>
    </source>
</reference>
<evidence type="ECO:0000256" key="3">
    <source>
        <dbReference type="ARBA" id="ARBA00022475"/>
    </source>
</evidence>
<dbReference type="Pfam" id="PF07690">
    <property type="entry name" value="MFS_1"/>
    <property type="match status" value="1"/>
</dbReference>
<dbReference type="RefSeq" id="WP_184934607.1">
    <property type="nucleotide sequence ID" value="NZ_JACHJV010000001.1"/>
</dbReference>
<dbReference type="PANTHER" id="PTHR23517:SF3">
    <property type="entry name" value="INTEGRAL MEMBRANE TRANSPORT PROTEIN"/>
    <property type="match status" value="1"/>
</dbReference>
<comment type="subcellular location">
    <subcellularLocation>
        <location evidence="1">Cell membrane</location>
        <topology evidence="1">Multi-pass membrane protein</topology>
    </subcellularLocation>
</comment>
<keyword evidence="6 7" id="KW-0472">Membrane</keyword>
<evidence type="ECO:0000256" key="7">
    <source>
        <dbReference type="SAM" id="Phobius"/>
    </source>
</evidence>
<accession>A0A7W7QZ12</accession>
<dbReference type="Proteomes" id="UP000540506">
    <property type="component" value="Unassembled WGS sequence"/>
</dbReference>
<feature type="transmembrane region" description="Helical" evidence="7">
    <location>
        <begin position="172"/>
        <end position="194"/>
    </location>
</feature>
<evidence type="ECO:0000313" key="9">
    <source>
        <dbReference type="Proteomes" id="UP000540506"/>
    </source>
</evidence>
<evidence type="ECO:0000256" key="6">
    <source>
        <dbReference type="ARBA" id="ARBA00023136"/>
    </source>
</evidence>
<dbReference type="PANTHER" id="PTHR23517">
    <property type="entry name" value="RESISTANCE PROTEIN MDTM, PUTATIVE-RELATED-RELATED"/>
    <property type="match status" value="1"/>
</dbReference>
<dbReference type="SUPFAM" id="SSF103473">
    <property type="entry name" value="MFS general substrate transporter"/>
    <property type="match status" value="1"/>
</dbReference>
<dbReference type="InterPro" id="IPR011701">
    <property type="entry name" value="MFS"/>
</dbReference>
<feature type="transmembrane region" description="Helical" evidence="7">
    <location>
        <begin position="375"/>
        <end position="393"/>
    </location>
</feature>
<keyword evidence="2" id="KW-0813">Transport</keyword>
<feature type="transmembrane region" description="Helical" evidence="7">
    <location>
        <begin position="306"/>
        <end position="329"/>
    </location>
</feature>
<dbReference type="GO" id="GO:0022857">
    <property type="term" value="F:transmembrane transporter activity"/>
    <property type="evidence" value="ECO:0007669"/>
    <property type="project" value="InterPro"/>
</dbReference>
<dbReference type="EMBL" id="JACHJV010000001">
    <property type="protein sequence ID" value="MBB4922432.1"/>
    <property type="molecule type" value="Genomic_DNA"/>
</dbReference>